<feature type="transmembrane region" description="Helical" evidence="1">
    <location>
        <begin position="129"/>
        <end position="156"/>
    </location>
</feature>
<organism evidence="3 4">
    <name type="scientific">Savagea faecisuis</name>
    <dbReference type="NCBI Taxonomy" id="1274803"/>
    <lineage>
        <taxon>Bacteria</taxon>
        <taxon>Bacillati</taxon>
        <taxon>Bacillota</taxon>
        <taxon>Bacilli</taxon>
        <taxon>Bacillales</taxon>
        <taxon>Caryophanaceae</taxon>
        <taxon>Savagea</taxon>
    </lineage>
</organism>
<dbReference type="RefSeq" id="WP_381009415.1">
    <property type="nucleotide sequence ID" value="NZ_JBHTJF010000012.1"/>
</dbReference>
<protein>
    <submittedName>
        <fullName evidence="3">YjiH family protein</fullName>
    </submittedName>
</protein>
<evidence type="ECO:0000313" key="3">
    <source>
        <dbReference type="EMBL" id="MFD0942705.1"/>
    </source>
</evidence>
<comment type="caution">
    <text evidence="3">The sequence shown here is derived from an EMBL/GenBank/DDBJ whole genome shotgun (WGS) entry which is preliminary data.</text>
</comment>
<dbReference type="Pfam" id="PF07670">
    <property type="entry name" value="Gate"/>
    <property type="match status" value="1"/>
</dbReference>
<feature type="transmembrane region" description="Helical" evidence="1">
    <location>
        <begin position="9"/>
        <end position="29"/>
    </location>
</feature>
<evidence type="ECO:0000259" key="2">
    <source>
        <dbReference type="Pfam" id="PF07670"/>
    </source>
</evidence>
<feature type="transmembrane region" description="Helical" evidence="1">
    <location>
        <begin position="423"/>
        <end position="444"/>
    </location>
</feature>
<feature type="transmembrane region" description="Helical" evidence="1">
    <location>
        <begin position="207"/>
        <end position="226"/>
    </location>
</feature>
<keyword evidence="1" id="KW-1133">Transmembrane helix</keyword>
<proteinExistence type="predicted"/>
<gene>
    <name evidence="3" type="ORF">ACFQ0V_02835</name>
</gene>
<dbReference type="EMBL" id="JBHTJF010000012">
    <property type="protein sequence ID" value="MFD0942705.1"/>
    <property type="molecule type" value="Genomic_DNA"/>
</dbReference>
<evidence type="ECO:0000313" key="4">
    <source>
        <dbReference type="Proteomes" id="UP001596976"/>
    </source>
</evidence>
<feature type="transmembrane region" description="Helical" evidence="1">
    <location>
        <begin position="390"/>
        <end position="411"/>
    </location>
</feature>
<dbReference type="Proteomes" id="UP001596976">
    <property type="component" value="Unassembled WGS sequence"/>
</dbReference>
<reference evidence="4" key="1">
    <citation type="journal article" date="2019" name="Int. J. Syst. Evol. Microbiol.">
        <title>The Global Catalogue of Microorganisms (GCM) 10K type strain sequencing project: providing services to taxonomists for standard genome sequencing and annotation.</title>
        <authorList>
            <consortium name="The Broad Institute Genomics Platform"/>
            <consortium name="The Broad Institute Genome Sequencing Center for Infectious Disease"/>
            <person name="Wu L."/>
            <person name="Ma J."/>
        </authorList>
    </citation>
    <scope>NUCLEOTIDE SEQUENCE [LARGE SCALE GENOMIC DNA]</scope>
    <source>
        <strain evidence="4">CCUG 63563</strain>
    </source>
</reference>
<evidence type="ECO:0000256" key="1">
    <source>
        <dbReference type="SAM" id="Phobius"/>
    </source>
</evidence>
<name>A0ABW3GXQ2_9BACL</name>
<feature type="transmembrane region" description="Helical" evidence="1">
    <location>
        <begin position="238"/>
        <end position="257"/>
    </location>
</feature>
<dbReference type="InterPro" id="IPR011642">
    <property type="entry name" value="Gate_dom"/>
</dbReference>
<keyword evidence="1" id="KW-0472">Membrane</keyword>
<feature type="domain" description="Nucleoside transporter/FeoB GTPase Gate" evidence="2">
    <location>
        <begin position="133"/>
        <end position="230"/>
    </location>
</feature>
<accession>A0ABW3GXQ2</accession>
<feature type="transmembrane region" description="Helical" evidence="1">
    <location>
        <begin position="314"/>
        <end position="342"/>
    </location>
</feature>
<feature type="transmembrane region" description="Helical" evidence="1">
    <location>
        <begin position="49"/>
        <end position="72"/>
    </location>
</feature>
<keyword evidence="4" id="KW-1185">Reference proteome</keyword>
<feature type="transmembrane region" description="Helical" evidence="1">
    <location>
        <begin position="362"/>
        <end position="383"/>
    </location>
</feature>
<feature type="transmembrane region" description="Helical" evidence="1">
    <location>
        <begin position="84"/>
        <end position="109"/>
    </location>
</feature>
<keyword evidence="1" id="KW-0812">Transmembrane</keyword>
<sequence length="445" mass="48768">MNSYPLKNWLLFLLPSALGIFLFMIPIPYGEDVKVPIAILADLLNNQIAEYMSIIGLITMIIAAIGSLVFAFVKPTRETFWAKLFKVTPFWLVTRILAAIFAIATVFKIGPEAVWSENTGSLLLSTDGLITFLFTVFLFAGFLLPLLLNFGLLEFFGTLMTKVMRPLFKLPGRSSIDALASWVGDGTIGVLMTSKQYEEGYYTKREAAIIGTTFSVVSITFAITILDKAGLSSYFLPYYGTVALVGFVLAVIMPRIFPLAQKDNTYIDGRPFEEKDATPKHPLRTGTKLALDAAKKNSSLSHTMRSGFQNVLDMWIGVIPVVMAFGTVALILAEYTSLFSIIGKPFEPYLNLLNIPQAAEAAPLMVVGFTDMYLPIILAQGVITSQLTMFVVATISVVQLVFLAEVGGLLLGSKIPVNFFDLVIIFILRTVIALPIIAGVGHLLF</sequence>